<accession>A0A1I0U9I6</accession>
<protein>
    <recommendedName>
        <fullName evidence="3">Minor tail protein</fullName>
    </recommendedName>
</protein>
<evidence type="ECO:0008006" key="3">
    <source>
        <dbReference type="Google" id="ProtNLM"/>
    </source>
</evidence>
<organism evidence="1 2">
    <name type="scientific">Rhodococcoides kroppenstedtii</name>
    <dbReference type="NCBI Taxonomy" id="293050"/>
    <lineage>
        <taxon>Bacteria</taxon>
        <taxon>Bacillati</taxon>
        <taxon>Actinomycetota</taxon>
        <taxon>Actinomycetes</taxon>
        <taxon>Mycobacteriales</taxon>
        <taxon>Nocardiaceae</taxon>
        <taxon>Rhodococcoides</taxon>
    </lineage>
</organism>
<dbReference type="RefSeq" id="WP_068365739.1">
    <property type="nucleotide sequence ID" value="NZ_FOJN01000016.1"/>
</dbReference>
<evidence type="ECO:0000313" key="2">
    <source>
        <dbReference type="Proteomes" id="UP000182054"/>
    </source>
</evidence>
<dbReference type="GeneID" id="85487283"/>
<dbReference type="OrthoDB" id="4551208at2"/>
<evidence type="ECO:0000313" key="1">
    <source>
        <dbReference type="EMBL" id="SFA60759.1"/>
    </source>
</evidence>
<gene>
    <name evidence="1" type="ORF">SAMN05444374_11617</name>
</gene>
<reference evidence="1 2" key="1">
    <citation type="submission" date="2016-10" db="EMBL/GenBank/DDBJ databases">
        <authorList>
            <person name="de Groot N.N."/>
        </authorList>
    </citation>
    <scope>NUCLEOTIDE SEQUENCE [LARGE SCALE GENOMIC DNA]</scope>
    <source>
        <strain evidence="1 2">DSM 44908</strain>
    </source>
</reference>
<dbReference type="Proteomes" id="UP000182054">
    <property type="component" value="Unassembled WGS sequence"/>
</dbReference>
<dbReference type="EMBL" id="FOJN01000016">
    <property type="protein sequence ID" value="SFA60759.1"/>
    <property type="molecule type" value="Genomic_DNA"/>
</dbReference>
<name>A0A1I0U9I6_9NOCA</name>
<sequence length="352" mass="37446">MATDPIETITVDLEIYGIPQTPDMPPMTDTYLHVRRRQDGSAQRAVIGLPAYQGEPGPAGPPGAIHKGERTTAQLTALGTSYGQAQLNWAYRNTDTNAQYVWRGDGWVVYQNAYGLKGDKGDPPTLQPGTVSYDGAVAGDAVMEITGSAGGPYALHLDLPEPPEGPVGPPGPSGSVIDSVDVDGDPTDGQSLRWRSADGKLHWFDPPSAIEEYVVPPSGFPAAFDKASTVTRQQLVAVTIPAKTYPYRFDFSGGVDVKSNAGHQIDLEIRRDDAVSGAIVGYGKGQDGEGWREVALRAHSDVAIQPGSAEGVVQPGTIVNLYLSAVKKAGVTLGWSYRPDLAQLRVRLTRVA</sequence>
<dbReference type="AlphaFoldDB" id="A0A1I0U9I6"/>
<proteinExistence type="predicted"/>